<name>A0ABW6VIP8_MICFU</name>
<dbReference type="PANTHER" id="PTHR43776:SF7">
    <property type="entry name" value="D,D-DIPEPTIDE TRANSPORT ATP-BINDING PROTEIN DDPF-RELATED"/>
    <property type="match status" value="1"/>
</dbReference>
<dbReference type="RefSeq" id="WP_387347955.1">
    <property type="nucleotide sequence ID" value="NZ_JBIAXI010000045.1"/>
</dbReference>
<keyword evidence="7" id="KW-1185">Reference proteome</keyword>
<dbReference type="GO" id="GO:0005524">
    <property type="term" value="F:ATP binding"/>
    <property type="evidence" value="ECO:0007669"/>
    <property type="project" value="UniProtKB-KW"/>
</dbReference>
<evidence type="ECO:0000313" key="7">
    <source>
        <dbReference type="Proteomes" id="UP001602119"/>
    </source>
</evidence>
<reference evidence="6 7" key="1">
    <citation type="submission" date="2024-10" db="EMBL/GenBank/DDBJ databases">
        <title>The Natural Products Discovery Center: Release of the First 8490 Sequenced Strains for Exploring Actinobacteria Biosynthetic Diversity.</title>
        <authorList>
            <person name="Kalkreuter E."/>
            <person name="Kautsar S.A."/>
            <person name="Yang D."/>
            <person name="Bader C.D."/>
            <person name="Teijaro C.N."/>
            <person name="Fluegel L."/>
            <person name="Davis C.M."/>
            <person name="Simpson J.R."/>
            <person name="Lauterbach L."/>
            <person name="Steele A.D."/>
            <person name="Gui C."/>
            <person name="Meng S."/>
            <person name="Li G."/>
            <person name="Viehrig K."/>
            <person name="Ye F."/>
            <person name="Su P."/>
            <person name="Kiefer A.F."/>
            <person name="Nichols A."/>
            <person name="Cepeda A.J."/>
            <person name="Yan W."/>
            <person name="Fan B."/>
            <person name="Jiang Y."/>
            <person name="Adhikari A."/>
            <person name="Zheng C.-J."/>
            <person name="Schuster L."/>
            <person name="Cowan T.M."/>
            <person name="Smanski M.J."/>
            <person name="Chevrette M.G."/>
            <person name="De Carvalho L.P.S."/>
            <person name="Shen B."/>
        </authorList>
    </citation>
    <scope>NUCLEOTIDE SEQUENCE [LARGE SCALE GENOMIC DNA]</scope>
    <source>
        <strain evidence="6 7">NPDC001281</strain>
    </source>
</reference>
<dbReference type="SUPFAM" id="SSF52540">
    <property type="entry name" value="P-loop containing nucleoside triphosphate hydrolases"/>
    <property type="match status" value="1"/>
</dbReference>
<evidence type="ECO:0000256" key="4">
    <source>
        <dbReference type="ARBA" id="ARBA00022840"/>
    </source>
</evidence>
<dbReference type="Pfam" id="PF00005">
    <property type="entry name" value="ABC_tran"/>
    <property type="match status" value="1"/>
</dbReference>
<keyword evidence="4 6" id="KW-0067">ATP-binding</keyword>
<dbReference type="EMBL" id="JBIAXI010000045">
    <property type="protein sequence ID" value="MFF4779239.1"/>
    <property type="molecule type" value="Genomic_DNA"/>
</dbReference>
<feature type="domain" description="ABC transporter" evidence="5">
    <location>
        <begin position="5"/>
        <end position="248"/>
    </location>
</feature>
<dbReference type="PROSITE" id="PS00211">
    <property type="entry name" value="ABC_TRANSPORTER_1"/>
    <property type="match status" value="1"/>
</dbReference>
<evidence type="ECO:0000259" key="5">
    <source>
        <dbReference type="PROSITE" id="PS50893"/>
    </source>
</evidence>
<accession>A0ABW6VIP8</accession>
<comment type="similarity">
    <text evidence="1">Belongs to the ABC transporter superfamily.</text>
</comment>
<keyword evidence="3" id="KW-0547">Nucleotide-binding</keyword>
<proteinExistence type="inferred from homology"/>
<dbReference type="PROSITE" id="PS50893">
    <property type="entry name" value="ABC_TRANSPORTER_2"/>
    <property type="match status" value="1"/>
</dbReference>
<evidence type="ECO:0000256" key="2">
    <source>
        <dbReference type="ARBA" id="ARBA00022448"/>
    </source>
</evidence>
<dbReference type="SMART" id="SM00382">
    <property type="entry name" value="AAA"/>
    <property type="match status" value="1"/>
</dbReference>
<evidence type="ECO:0000256" key="3">
    <source>
        <dbReference type="ARBA" id="ARBA00022741"/>
    </source>
</evidence>
<dbReference type="Proteomes" id="UP001602119">
    <property type="component" value="Unassembled WGS sequence"/>
</dbReference>
<dbReference type="InterPro" id="IPR003593">
    <property type="entry name" value="AAA+_ATPase"/>
</dbReference>
<dbReference type="PANTHER" id="PTHR43776">
    <property type="entry name" value="TRANSPORT ATP-BINDING PROTEIN"/>
    <property type="match status" value="1"/>
</dbReference>
<dbReference type="InterPro" id="IPR027417">
    <property type="entry name" value="P-loop_NTPase"/>
</dbReference>
<dbReference type="InterPro" id="IPR050319">
    <property type="entry name" value="ABC_transp_ATP-bind"/>
</dbReference>
<dbReference type="CDD" id="cd03257">
    <property type="entry name" value="ABC_NikE_OppD_transporters"/>
    <property type="match status" value="1"/>
</dbReference>
<sequence>MNPLLRVHELGVRFHMRRSEVVAVDGVSFEARKGETVGIVGESGSGKTTLTGAVLGRVPISRGQVVFRGEDVTHATPRRRRELTAELQPVYQDPFSSLNPARTIGQTLEEPLLVHTRLPAGRRRTRVEAALEQVGLSGRDLDRLPREFSGGQRQRIAIARALVAEPSLIVLDEAVSALDLSVQAQILNLLLRLQADLGLTYLFISHDLDVIRHVSHTTVVMRRGQVVEAGPTAEIVTCPASEYTRRLLDSTLVPDPELQAARRGRVI</sequence>
<comment type="caution">
    <text evidence="6">The sequence shown here is derived from an EMBL/GenBank/DDBJ whole genome shotgun (WGS) entry which is preliminary data.</text>
</comment>
<dbReference type="InterPro" id="IPR003439">
    <property type="entry name" value="ABC_transporter-like_ATP-bd"/>
</dbReference>
<gene>
    <name evidence="6" type="ORF">ACFY05_41125</name>
</gene>
<evidence type="ECO:0000313" key="6">
    <source>
        <dbReference type="EMBL" id="MFF4779239.1"/>
    </source>
</evidence>
<dbReference type="InterPro" id="IPR017871">
    <property type="entry name" value="ABC_transporter-like_CS"/>
</dbReference>
<keyword evidence="2" id="KW-0813">Transport</keyword>
<protein>
    <submittedName>
        <fullName evidence="6">ATP-binding cassette domain-containing protein</fullName>
    </submittedName>
</protein>
<evidence type="ECO:0000256" key="1">
    <source>
        <dbReference type="ARBA" id="ARBA00005417"/>
    </source>
</evidence>
<dbReference type="Gene3D" id="3.40.50.300">
    <property type="entry name" value="P-loop containing nucleotide triphosphate hydrolases"/>
    <property type="match status" value="1"/>
</dbReference>
<organism evidence="6 7">
    <name type="scientific">Microtetraspora fusca</name>
    <dbReference type="NCBI Taxonomy" id="1997"/>
    <lineage>
        <taxon>Bacteria</taxon>
        <taxon>Bacillati</taxon>
        <taxon>Actinomycetota</taxon>
        <taxon>Actinomycetes</taxon>
        <taxon>Streptosporangiales</taxon>
        <taxon>Streptosporangiaceae</taxon>
        <taxon>Microtetraspora</taxon>
    </lineage>
</organism>